<dbReference type="SUPFAM" id="SSF52540">
    <property type="entry name" value="P-loop containing nucleoside triphosphate hydrolases"/>
    <property type="match status" value="1"/>
</dbReference>
<evidence type="ECO:0000256" key="1">
    <source>
        <dbReference type="SAM" id="MobiDB-lite"/>
    </source>
</evidence>
<keyword evidence="4" id="KW-1185">Reference proteome</keyword>
<dbReference type="RefSeq" id="WP_129888869.1">
    <property type="nucleotide sequence ID" value="NZ_CP035758.1"/>
</dbReference>
<gene>
    <name evidence="3" type="ORF">EPA93_18175</name>
</gene>
<protein>
    <submittedName>
        <fullName evidence="3">Uncharacterized protein</fullName>
    </submittedName>
</protein>
<feature type="compositionally biased region" description="Pro residues" evidence="1">
    <location>
        <begin position="399"/>
        <end position="415"/>
    </location>
</feature>
<feature type="region of interest" description="Disordered" evidence="1">
    <location>
        <begin position="396"/>
        <end position="415"/>
    </location>
</feature>
<feature type="transmembrane region" description="Helical" evidence="2">
    <location>
        <begin position="43"/>
        <end position="65"/>
    </location>
</feature>
<proteinExistence type="predicted"/>
<dbReference type="Gene3D" id="3.40.50.300">
    <property type="entry name" value="P-loop containing nucleotide triphosphate hydrolases"/>
    <property type="match status" value="1"/>
</dbReference>
<evidence type="ECO:0000256" key="2">
    <source>
        <dbReference type="SAM" id="Phobius"/>
    </source>
</evidence>
<sequence length="506" mass="55222">MIRRAFASLIMLFGTIVGGIVVVLILISLTYIKAFIPGISTLLWLLIALAAFIALLFGVICIIAYGTAFSTKHFADAKIKQLEVNRRRVEEAEFEALSTARREALFAGPPSGQVVDSTVPVRAVSALPSLPTGNVSPSNITSPGPGQQPGTVMYRDIQGSLKPGQFFMGIREDRTIRTAIWEEQKTVLVLGSSASGKTTTIIQMALGHAKWGAQLVVCDPHSTKPDGLLSRLAPLAPSLYPGTTFAQQYPAILHNVRTVKEELVRRIDGGSYSLPIVLIVEEWDSLMDDKAIAKELTFIVQKLGREGRGYQVYAIFAAHSARAALRESVISYVVHRVDKNQAAKILLPEYAKLVPSLPNGWAYVKDAFGATEKLQQVLVTAEDVQEEAKHLNFFRRQPVSPPGAPTPNPGPQPPLPTVADLWAAQPTAELPPSQPRMPAITRDTTSPRRVVDQFPAQNEELYTQPTDEQLVTLLSEDTAPDLPAAAPTPVDLQRRLVKLVLRNQKS</sequence>
<dbReference type="InterPro" id="IPR027417">
    <property type="entry name" value="P-loop_NTPase"/>
</dbReference>
<keyword evidence="2" id="KW-0812">Transmembrane</keyword>
<keyword evidence="2" id="KW-1133">Transmembrane helix</keyword>
<dbReference type="Proteomes" id="UP000290365">
    <property type="component" value="Chromosome"/>
</dbReference>
<feature type="transmembrane region" description="Helical" evidence="2">
    <location>
        <begin position="6"/>
        <end position="31"/>
    </location>
</feature>
<evidence type="ECO:0000313" key="3">
    <source>
        <dbReference type="EMBL" id="QBD77816.1"/>
    </source>
</evidence>
<evidence type="ECO:0000313" key="4">
    <source>
        <dbReference type="Proteomes" id="UP000290365"/>
    </source>
</evidence>
<dbReference type="AlphaFoldDB" id="A0A4P6JSH9"/>
<keyword evidence="2" id="KW-0472">Membrane</keyword>
<reference evidence="3 4" key="1">
    <citation type="submission" date="2019-01" db="EMBL/GenBank/DDBJ databases">
        <title>Ktedonosporobacter rubrisoli SCAWS-G2.</title>
        <authorList>
            <person name="Huang Y."/>
            <person name="Yan B."/>
        </authorList>
    </citation>
    <scope>NUCLEOTIDE SEQUENCE [LARGE SCALE GENOMIC DNA]</scope>
    <source>
        <strain evidence="3 4">SCAWS-G2</strain>
    </source>
</reference>
<accession>A0A4P6JSH9</accession>
<dbReference type="KEGG" id="kbs:EPA93_18175"/>
<dbReference type="EMBL" id="CP035758">
    <property type="protein sequence ID" value="QBD77816.1"/>
    <property type="molecule type" value="Genomic_DNA"/>
</dbReference>
<name>A0A4P6JSH9_KTERU</name>
<organism evidence="3 4">
    <name type="scientific">Ktedonosporobacter rubrisoli</name>
    <dbReference type="NCBI Taxonomy" id="2509675"/>
    <lineage>
        <taxon>Bacteria</taxon>
        <taxon>Bacillati</taxon>
        <taxon>Chloroflexota</taxon>
        <taxon>Ktedonobacteria</taxon>
        <taxon>Ktedonobacterales</taxon>
        <taxon>Ktedonosporobacteraceae</taxon>
        <taxon>Ktedonosporobacter</taxon>
    </lineage>
</organism>